<reference evidence="2" key="1">
    <citation type="journal article" date="2019" name="Int. J. Syst. Evol. Microbiol.">
        <title>The Global Catalogue of Microorganisms (GCM) 10K type strain sequencing project: providing services to taxonomists for standard genome sequencing and annotation.</title>
        <authorList>
            <consortium name="The Broad Institute Genomics Platform"/>
            <consortium name="The Broad Institute Genome Sequencing Center for Infectious Disease"/>
            <person name="Wu L."/>
            <person name="Ma J."/>
        </authorList>
    </citation>
    <scope>NUCLEOTIDE SEQUENCE [LARGE SCALE GENOMIC DNA]</scope>
    <source>
        <strain evidence="2">NBRC 108725</strain>
    </source>
</reference>
<sequence>MRGDILLAMRTAAKEANRAAAMQIAAGSAWWLFERASFADCLSMVEAARAIPGDCAPEHEATALYACVFVTRLWGDRRAAARYLELMQEAALRSEDPGFHALVRMGAAYQAAVTGDPAEAEKVLAAIDEDVRAVTGWVRHDLLISRAVALRDIGKPARALADLSEAHRMADAAGDSYGVKNAVYVTGMILLSLRRAREAVQVLRIRVVRGLETEDWVSALSAIAVIACACHVLDRNELGAELFAGVDTIGKRFSYAPISEDFFPVYRDRLREALPADKWEAALRRGEQLSFRDLVRQAQSF</sequence>
<dbReference type="InterPro" id="IPR011990">
    <property type="entry name" value="TPR-like_helical_dom_sf"/>
</dbReference>
<dbReference type="EMBL" id="AP027731">
    <property type="protein sequence ID" value="BDZ47394.1"/>
    <property type="molecule type" value="Genomic_DNA"/>
</dbReference>
<organism evidence="1 2">
    <name type="scientific">Naasia aerilata</name>
    <dbReference type="NCBI Taxonomy" id="1162966"/>
    <lineage>
        <taxon>Bacteria</taxon>
        <taxon>Bacillati</taxon>
        <taxon>Actinomycetota</taxon>
        <taxon>Actinomycetes</taxon>
        <taxon>Micrococcales</taxon>
        <taxon>Microbacteriaceae</taxon>
        <taxon>Naasia</taxon>
    </lineage>
</organism>
<keyword evidence="2" id="KW-1185">Reference proteome</keyword>
<dbReference type="SUPFAM" id="SSF48452">
    <property type="entry name" value="TPR-like"/>
    <property type="match status" value="1"/>
</dbReference>
<protein>
    <recommendedName>
        <fullName evidence="3">MalT-like TPR region domain-containing protein</fullName>
    </recommendedName>
</protein>
<proteinExistence type="predicted"/>
<gene>
    <name evidence="1" type="ORF">GCM10025866_33030</name>
</gene>
<evidence type="ECO:0000313" key="1">
    <source>
        <dbReference type="EMBL" id="BDZ47394.1"/>
    </source>
</evidence>
<accession>A0ABN6XRB2</accession>
<name>A0ABN6XRB2_9MICO</name>
<dbReference type="Proteomes" id="UP001321498">
    <property type="component" value="Chromosome"/>
</dbReference>
<evidence type="ECO:0008006" key="3">
    <source>
        <dbReference type="Google" id="ProtNLM"/>
    </source>
</evidence>
<evidence type="ECO:0000313" key="2">
    <source>
        <dbReference type="Proteomes" id="UP001321498"/>
    </source>
</evidence>